<dbReference type="AlphaFoldDB" id="A0A9P6I4K8"/>
<dbReference type="EMBL" id="JAATWM020000029">
    <property type="protein sequence ID" value="KAF9873891.1"/>
    <property type="molecule type" value="Genomic_DNA"/>
</dbReference>
<name>A0A9P6I4K8_9PEZI</name>
<dbReference type="PANTHER" id="PTHR33112:SF12">
    <property type="entry name" value="HETEROKARYON INCOMPATIBILITY DOMAIN-CONTAINING PROTEIN"/>
    <property type="match status" value="1"/>
</dbReference>
<gene>
    <name evidence="2" type="ORF">CkaCkLH20_08625</name>
</gene>
<evidence type="ECO:0000313" key="2">
    <source>
        <dbReference type="EMBL" id="KAF9873891.1"/>
    </source>
</evidence>
<dbReference type="Pfam" id="PF06985">
    <property type="entry name" value="HET"/>
    <property type="match status" value="1"/>
</dbReference>
<dbReference type="PANTHER" id="PTHR33112">
    <property type="entry name" value="DOMAIN PROTEIN, PUTATIVE-RELATED"/>
    <property type="match status" value="1"/>
</dbReference>
<reference evidence="2" key="2">
    <citation type="submission" date="2020-11" db="EMBL/GenBank/DDBJ databases">
        <title>Whole genome sequencing of Colletotrichum sp.</title>
        <authorList>
            <person name="Li H."/>
        </authorList>
    </citation>
    <scope>NUCLEOTIDE SEQUENCE</scope>
    <source>
        <strain evidence="2">CkLH20</strain>
    </source>
</reference>
<evidence type="ECO:0000313" key="3">
    <source>
        <dbReference type="Proteomes" id="UP000781932"/>
    </source>
</evidence>
<comment type="caution">
    <text evidence="2">The sequence shown here is derived from an EMBL/GenBank/DDBJ whole genome shotgun (WGS) entry which is preliminary data.</text>
</comment>
<evidence type="ECO:0000259" key="1">
    <source>
        <dbReference type="Pfam" id="PF06985"/>
    </source>
</evidence>
<dbReference type="InterPro" id="IPR010730">
    <property type="entry name" value="HET"/>
</dbReference>
<accession>A0A9P6I4K8</accession>
<keyword evidence="3" id="KW-1185">Reference proteome</keyword>
<dbReference type="RefSeq" id="XP_038743352.1">
    <property type="nucleotide sequence ID" value="XM_038891340.1"/>
</dbReference>
<dbReference type="GeneID" id="62164414"/>
<dbReference type="OrthoDB" id="2958217at2759"/>
<protein>
    <recommendedName>
        <fullName evidence="1">Heterokaryon incompatibility domain-containing protein</fullName>
    </recommendedName>
</protein>
<reference evidence="2" key="1">
    <citation type="submission" date="2020-03" db="EMBL/GenBank/DDBJ databases">
        <authorList>
            <person name="He L."/>
        </authorList>
    </citation>
    <scope>NUCLEOTIDE SEQUENCE</scope>
    <source>
        <strain evidence="2">CkLH20</strain>
    </source>
</reference>
<feature type="domain" description="Heterokaryon incompatibility" evidence="1">
    <location>
        <begin position="184"/>
        <end position="327"/>
    </location>
</feature>
<organism evidence="2 3">
    <name type="scientific">Colletotrichum karsti</name>
    <dbReference type="NCBI Taxonomy" id="1095194"/>
    <lineage>
        <taxon>Eukaryota</taxon>
        <taxon>Fungi</taxon>
        <taxon>Dikarya</taxon>
        <taxon>Ascomycota</taxon>
        <taxon>Pezizomycotina</taxon>
        <taxon>Sordariomycetes</taxon>
        <taxon>Hypocreomycetidae</taxon>
        <taxon>Glomerellales</taxon>
        <taxon>Glomerellaceae</taxon>
        <taxon>Colletotrichum</taxon>
        <taxon>Colletotrichum boninense species complex</taxon>
    </lineage>
</organism>
<dbReference type="Proteomes" id="UP000781932">
    <property type="component" value="Unassembled WGS sequence"/>
</dbReference>
<proteinExistence type="predicted"/>
<sequence length="327" mass="36780">MQSLCEYCEVIPLNSAELRSRKDDAAASWFGLGHLDRVINSKCPFCRLVTQAIHQDYIANPEDGVATSRLDPVNVVWSNDLGPGKRGAFYVYGVRKCIIYFAGDETQTTDGGDDDGFLRSSISPDLDYHRIGQWISSCEATHTVHCGDGYTPKQFSDAYPGLEVLRLIDVESYCLVRVQDVRRYVALSYVWGGVASVRLATSNLEQMLRINGIKAAWSRLPKTITDTILLAQKLQIRYVWVDALCLIQDDEDDLRRGINVMDNIYERAHLTVVAAYGHNANAGLPGIAKNSRMRTESIDVRKNIHMRVFMELDGMLDSTVYQTRGWT</sequence>